<comment type="caution">
    <text evidence="2">The sequence shown here is derived from an EMBL/GenBank/DDBJ whole genome shotgun (WGS) entry which is preliminary data.</text>
</comment>
<dbReference type="GO" id="GO:0006508">
    <property type="term" value="P:proteolysis"/>
    <property type="evidence" value="ECO:0007669"/>
    <property type="project" value="InterPro"/>
</dbReference>
<dbReference type="InterPro" id="IPR003709">
    <property type="entry name" value="VanY-like_core_dom"/>
</dbReference>
<organism evidence="2 3">
    <name type="scientific">Floricoccus penangensis</name>
    <dbReference type="NCBI Taxonomy" id="1859475"/>
    <lineage>
        <taxon>Bacteria</taxon>
        <taxon>Bacillati</taxon>
        <taxon>Bacillota</taxon>
        <taxon>Bacilli</taxon>
        <taxon>Lactobacillales</taxon>
        <taxon>Streptococcaceae</taxon>
        <taxon>Floricoccus</taxon>
    </lineage>
</organism>
<dbReference type="InterPro" id="IPR052179">
    <property type="entry name" value="DD-CPase-like"/>
</dbReference>
<dbReference type="GO" id="GO:0008233">
    <property type="term" value="F:peptidase activity"/>
    <property type="evidence" value="ECO:0007669"/>
    <property type="project" value="InterPro"/>
</dbReference>
<accession>A0A9Q5JGX2</accession>
<gene>
    <name evidence="2" type="ORF">BG262_10275</name>
</gene>
<keyword evidence="3" id="KW-1185">Reference proteome</keyword>
<sequence>MISDMQNRGYNVSNSYSGYRSYGVQSQLYQSYVNRDGRYLADTYSARPGHSEHQTGLVFDLINWNGALIESNNEATWIAQNAHKYGFIVRYPRGKEYITGYQYEPWHLRYVGNKATSIYNSGKSLEEYYGILGGGY</sequence>
<feature type="domain" description="D-alanyl-D-alanine carboxypeptidase-like core" evidence="1">
    <location>
        <begin position="1"/>
        <end position="112"/>
    </location>
</feature>
<dbReference type="PANTHER" id="PTHR34385:SF1">
    <property type="entry name" value="PEPTIDOGLYCAN L-ALANYL-D-GLUTAMATE ENDOPEPTIDASE CWLK"/>
    <property type="match status" value="1"/>
</dbReference>
<dbReference type="PANTHER" id="PTHR34385">
    <property type="entry name" value="D-ALANYL-D-ALANINE CARBOXYPEPTIDASE"/>
    <property type="match status" value="1"/>
</dbReference>
<dbReference type="Proteomes" id="UP000177273">
    <property type="component" value="Unassembled WGS sequence"/>
</dbReference>
<dbReference type="Pfam" id="PF02557">
    <property type="entry name" value="VanY"/>
    <property type="match status" value="1"/>
</dbReference>
<dbReference type="Gene3D" id="3.30.1380.10">
    <property type="match status" value="1"/>
</dbReference>
<reference evidence="3" key="1">
    <citation type="submission" date="2016-09" db="EMBL/GenBank/DDBJ databases">
        <title>Draft genome sequence of a novel species of the family Streptococcaceae isolated from flowers.</title>
        <authorList>
            <person name="Chuah L.-O."/>
            <person name="Yap K.-P."/>
            <person name="Thong K.L."/>
            <person name="Liong M.T."/>
            <person name="Ahmad R."/>
            <person name="Rusul G."/>
        </authorList>
    </citation>
    <scope>NUCLEOTIDE SEQUENCE [LARGE SCALE GENOMIC DNA]</scope>
    <source>
        <strain evidence="3">HibF3</strain>
    </source>
</reference>
<dbReference type="InterPro" id="IPR009045">
    <property type="entry name" value="Zn_M74/Hedgehog-like"/>
</dbReference>
<evidence type="ECO:0000259" key="1">
    <source>
        <dbReference type="Pfam" id="PF02557"/>
    </source>
</evidence>
<proteinExistence type="predicted"/>
<dbReference type="SUPFAM" id="SSF55166">
    <property type="entry name" value="Hedgehog/DD-peptidase"/>
    <property type="match status" value="1"/>
</dbReference>
<dbReference type="AlphaFoldDB" id="A0A9Q5JGX2"/>
<dbReference type="EMBL" id="MKIQ01000024">
    <property type="protein sequence ID" value="OFI47154.1"/>
    <property type="molecule type" value="Genomic_DNA"/>
</dbReference>
<name>A0A9Q5JGX2_9LACT</name>
<protein>
    <recommendedName>
        <fullName evidence="1">D-alanyl-D-alanine carboxypeptidase-like core domain-containing protein</fullName>
    </recommendedName>
</protein>
<dbReference type="InterPro" id="IPR058193">
    <property type="entry name" value="VanY/YodJ_core_dom"/>
</dbReference>
<dbReference type="CDD" id="cd14852">
    <property type="entry name" value="LD-carboxypeptidase"/>
    <property type="match status" value="1"/>
</dbReference>
<evidence type="ECO:0000313" key="2">
    <source>
        <dbReference type="EMBL" id="OFI47154.1"/>
    </source>
</evidence>
<evidence type="ECO:0000313" key="3">
    <source>
        <dbReference type="Proteomes" id="UP000177273"/>
    </source>
</evidence>